<protein>
    <submittedName>
        <fullName evidence="1">Uncharacterized protein</fullName>
    </submittedName>
</protein>
<name>A0A6M3Y4Y3_9ZZZZ</name>
<proteinExistence type="predicted"/>
<gene>
    <name evidence="1" type="ORF">TM448B04577_0007</name>
</gene>
<accession>A0A6M3Y4Y3</accession>
<reference evidence="1" key="1">
    <citation type="submission" date="2020-03" db="EMBL/GenBank/DDBJ databases">
        <title>The deep terrestrial virosphere.</title>
        <authorList>
            <person name="Holmfeldt K."/>
            <person name="Nilsson E."/>
            <person name="Simone D."/>
            <person name="Lopez-Fernandez M."/>
            <person name="Wu X."/>
            <person name="de Brujin I."/>
            <person name="Lundin D."/>
            <person name="Andersson A."/>
            <person name="Bertilsson S."/>
            <person name="Dopson M."/>
        </authorList>
    </citation>
    <scope>NUCLEOTIDE SEQUENCE</scope>
    <source>
        <strain evidence="1">TM448B04577</strain>
    </source>
</reference>
<dbReference type="AlphaFoldDB" id="A0A6M3Y4Y3"/>
<sequence length="81" mass="9174">MAPAAKCPLLDDTTEEEGREICLHCPRPECAYDVGAHRRQDLKARNEEIYKLAAAGFTTKTICKRFNLKRQALYAILHSNP</sequence>
<organism evidence="1">
    <name type="scientific">viral metagenome</name>
    <dbReference type="NCBI Taxonomy" id="1070528"/>
    <lineage>
        <taxon>unclassified sequences</taxon>
        <taxon>metagenomes</taxon>
        <taxon>organismal metagenomes</taxon>
    </lineage>
</organism>
<evidence type="ECO:0000313" key="1">
    <source>
        <dbReference type="EMBL" id="QJI03486.1"/>
    </source>
</evidence>
<dbReference type="EMBL" id="MT145092">
    <property type="protein sequence ID" value="QJI03486.1"/>
    <property type="molecule type" value="Genomic_DNA"/>
</dbReference>